<dbReference type="Gene3D" id="3.50.50.60">
    <property type="entry name" value="FAD/NAD(P)-binding domain"/>
    <property type="match status" value="1"/>
</dbReference>
<feature type="domain" description="FAD dependent oxidoreductase" evidence="9">
    <location>
        <begin position="56"/>
        <end position="458"/>
    </location>
</feature>
<dbReference type="NCBIfam" id="NF008726">
    <property type="entry name" value="PRK11728.1"/>
    <property type="match status" value="1"/>
</dbReference>
<organism evidence="10 11">
    <name type="scientific">Rhynchophorus ferrugineus</name>
    <name type="common">Red palm weevil</name>
    <name type="synonym">Curculio ferrugineus</name>
    <dbReference type="NCBI Taxonomy" id="354439"/>
    <lineage>
        <taxon>Eukaryota</taxon>
        <taxon>Metazoa</taxon>
        <taxon>Ecdysozoa</taxon>
        <taxon>Arthropoda</taxon>
        <taxon>Hexapoda</taxon>
        <taxon>Insecta</taxon>
        <taxon>Pterygota</taxon>
        <taxon>Neoptera</taxon>
        <taxon>Endopterygota</taxon>
        <taxon>Coleoptera</taxon>
        <taxon>Polyphaga</taxon>
        <taxon>Cucujiformia</taxon>
        <taxon>Curculionidae</taxon>
        <taxon>Dryophthorinae</taxon>
        <taxon>Rhynchophorus</taxon>
    </lineage>
</organism>
<evidence type="ECO:0000256" key="3">
    <source>
        <dbReference type="ARBA" id="ARBA00022827"/>
    </source>
</evidence>
<evidence type="ECO:0000256" key="1">
    <source>
        <dbReference type="ARBA" id="ARBA00001974"/>
    </source>
</evidence>
<keyword evidence="11" id="KW-1185">Reference proteome</keyword>
<dbReference type="EMBL" id="JAACXV010000002">
    <property type="protein sequence ID" value="KAF7287884.1"/>
    <property type="molecule type" value="Genomic_DNA"/>
</dbReference>
<evidence type="ECO:0000256" key="6">
    <source>
        <dbReference type="ARBA" id="ARBA00037941"/>
    </source>
</evidence>
<evidence type="ECO:0000259" key="9">
    <source>
        <dbReference type="Pfam" id="PF01266"/>
    </source>
</evidence>
<dbReference type="OrthoDB" id="498204at2759"/>
<evidence type="ECO:0000256" key="5">
    <source>
        <dbReference type="ARBA" id="ARBA00036066"/>
    </source>
</evidence>
<comment type="similarity">
    <text evidence="6">Belongs to the L2HGDH family.</text>
</comment>
<dbReference type="GO" id="GO:0047545">
    <property type="term" value="F:(S)-2-hydroxyglutarate dehydrogenase activity"/>
    <property type="evidence" value="ECO:0007669"/>
    <property type="project" value="UniProtKB-EC"/>
</dbReference>
<dbReference type="PANTHER" id="PTHR43104">
    <property type="entry name" value="L-2-HYDROXYGLUTARATE DEHYDROGENASE, MITOCHONDRIAL"/>
    <property type="match status" value="1"/>
</dbReference>
<dbReference type="InterPro" id="IPR036188">
    <property type="entry name" value="FAD/NAD-bd_sf"/>
</dbReference>
<dbReference type="Proteomes" id="UP000625711">
    <property type="component" value="Unassembled WGS sequence"/>
</dbReference>
<keyword evidence="2" id="KW-0285">Flavoprotein</keyword>
<name>A0A834IWS8_RHYFE</name>
<dbReference type="SUPFAM" id="SSF51905">
    <property type="entry name" value="FAD/NAD(P)-binding domain"/>
    <property type="match status" value="1"/>
</dbReference>
<dbReference type="Pfam" id="PF01266">
    <property type="entry name" value="DAO"/>
    <property type="match status" value="1"/>
</dbReference>
<dbReference type="AlphaFoldDB" id="A0A834IWS8"/>
<proteinExistence type="inferred from homology"/>
<comment type="cofactor">
    <cofactor evidence="1">
        <name>FAD</name>
        <dbReference type="ChEBI" id="CHEBI:57692"/>
    </cofactor>
</comment>
<keyword evidence="4" id="KW-0560">Oxidoreductase</keyword>
<evidence type="ECO:0000313" key="11">
    <source>
        <dbReference type="Proteomes" id="UP000625711"/>
    </source>
</evidence>
<gene>
    <name evidence="10" type="ORF">GWI33_000231</name>
</gene>
<evidence type="ECO:0000313" key="10">
    <source>
        <dbReference type="EMBL" id="KAF7287884.1"/>
    </source>
</evidence>
<dbReference type="InterPro" id="IPR006076">
    <property type="entry name" value="FAD-dep_OxRdtase"/>
</dbReference>
<evidence type="ECO:0000256" key="7">
    <source>
        <dbReference type="ARBA" id="ARBA00038878"/>
    </source>
</evidence>
<comment type="catalytic activity">
    <reaction evidence="5">
        <text>(S)-2-hydroxyglutarate + A = 2-oxoglutarate + AH2</text>
        <dbReference type="Rhea" id="RHEA:21252"/>
        <dbReference type="ChEBI" id="CHEBI:13193"/>
        <dbReference type="ChEBI" id="CHEBI:16782"/>
        <dbReference type="ChEBI" id="CHEBI:16810"/>
        <dbReference type="ChEBI" id="CHEBI:17499"/>
        <dbReference type="EC" id="1.1.99.2"/>
    </reaction>
</comment>
<evidence type="ECO:0000256" key="4">
    <source>
        <dbReference type="ARBA" id="ARBA00023002"/>
    </source>
</evidence>
<protein>
    <recommendedName>
        <fullName evidence="8">L-2-hydroxyglutarate dehydrogenase, mitochondrial</fullName>
        <ecNumber evidence="7">1.1.99.2</ecNumber>
    </recommendedName>
</protein>
<dbReference type="PANTHER" id="PTHR43104:SF2">
    <property type="entry name" value="L-2-HYDROXYGLUTARATE DEHYDROGENASE, MITOCHONDRIAL"/>
    <property type="match status" value="1"/>
</dbReference>
<evidence type="ECO:0000256" key="8">
    <source>
        <dbReference type="ARBA" id="ARBA00041137"/>
    </source>
</evidence>
<dbReference type="Gene3D" id="3.30.9.10">
    <property type="entry name" value="D-Amino Acid Oxidase, subunit A, domain 2"/>
    <property type="match status" value="1"/>
</dbReference>
<accession>A0A834IWS8</accession>
<dbReference type="EC" id="1.1.99.2" evidence="7"/>
<reference evidence="10" key="1">
    <citation type="submission" date="2020-08" db="EMBL/GenBank/DDBJ databases">
        <title>Genome sequencing and assembly of the red palm weevil Rhynchophorus ferrugineus.</title>
        <authorList>
            <person name="Dias G.B."/>
            <person name="Bergman C.M."/>
            <person name="Manee M."/>
        </authorList>
    </citation>
    <scope>NUCLEOTIDE SEQUENCE</scope>
    <source>
        <strain evidence="10">AA-2017</strain>
        <tissue evidence="10">Whole larva</tissue>
    </source>
</reference>
<comment type="caution">
    <text evidence="10">The sequence shown here is derived from an EMBL/GenBank/DDBJ whole genome shotgun (WGS) entry which is preliminary data.</text>
</comment>
<sequence>MSQIFRFLGGLVIVNSKSKHVFCDGIKQIERSYSLATVSLQRNKNYSTQISKREYDVVVVGGGIVGAASARELKLRHPQLKMAILEKEGEMAKHQSGHNSGVIHAGIYYKPGSLKAKLCVEGLQLMYKYCDEKNIPYKKVGKLIVATNEVEVKRLADLHQRAIQNKVPDIKILNGVKEIQQVEPHCVGLQALWSPHTGIIDYRLVTKQYGEDFKEKGGEIHLNFQVSGFENSTDNNYPVLIKSADGKRVKSKYVLTCGGLHSDKLAELSGCPRNPRIVPFRGEYLLLKPEKAAMIKGNIYPVPDPRFPFLGVHFTPRMDGSVWLGPNAVLAFKREGYTWTDVNFSELLDALFYPGFLKLAFKYVFAGAEETVKSLFPSLQVRQLQRFVPSITSADVVSGPAGVRAQALDAEGNLIEDFVFDMYKGSDNDSIGSRVLHCRNAPSPGATSSLAIAKMMVEKLESEFQYIKESP</sequence>
<evidence type="ECO:0000256" key="2">
    <source>
        <dbReference type="ARBA" id="ARBA00022630"/>
    </source>
</evidence>
<keyword evidence="3" id="KW-0274">FAD</keyword>